<dbReference type="PANTHER" id="PTHR43278">
    <property type="entry name" value="NAD(P)H-DEPENDENT FMN-CONTAINING OXIDOREDUCTASE YWQN-RELATED"/>
    <property type="match status" value="1"/>
</dbReference>
<dbReference type="InterPro" id="IPR029039">
    <property type="entry name" value="Flavoprotein-like_sf"/>
</dbReference>
<dbReference type="KEGG" id="sman:C12CBH8_07780"/>
<name>A0A7I8D3R2_9FIRM</name>
<keyword evidence="1" id="KW-0285">Flavoprotein</keyword>
<dbReference type="Gene3D" id="3.40.50.360">
    <property type="match status" value="1"/>
</dbReference>
<protein>
    <recommendedName>
        <fullName evidence="5">Flavodoxin family protein</fullName>
    </recommendedName>
</protein>
<dbReference type="AlphaFoldDB" id="A0A7I8D3R2"/>
<evidence type="ECO:0000313" key="4">
    <source>
        <dbReference type="Proteomes" id="UP000593890"/>
    </source>
</evidence>
<evidence type="ECO:0008006" key="5">
    <source>
        <dbReference type="Google" id="ProtNLM"/>
    </source>
</evidence>
<accession>A0A7I8D3R2</accession>
<evidence type="ECO:0000313" key="3">
    <source>
        <dbReference type="EMBL" id="BCI60139.1"/>
    </source>
</evidence>
<dbReference type="InterPro" id="IPR051796">
    <property type="entry name" value="ISF_SsuE-like"/>
</dbReference>
<dbReference type="PANTHER" id="PTHR43278:SF2">
    <property type="entry name" value="IRON-SULFUR FLAVOPROTEIN"/>
    <property type="match status" value="1"/>
</dbReference>
<reference evidence="4" key="1">
    <citation type="submission" date="2020-07" db="EMBL/GenBank/DDBJ databases">
        <title>Complete genome sequencing of Clostridia bacterium strain 12CBH8.</title>
        <authorList>
            <person name="Sakamoto M."/>
            <person name="Murakami T."/>
            <person name="Mori H."/>
        </authorList>
    </citation>
    <scope>NUCLEOTIDE SEQUENCE [LARGE SCALE GENOMIC DNA]</scope>
    <source>
        <strain evidence="4">12CBH8</strain>
    </source>
</reference>
<dbReference type="EMBL" id="AP023321">
    <property type="protein sequence ID" value="BCI60139.1"/>
    <property type="molecule type" value="Genomic_DNA"/>
</dbReference>
<dbReference type="Proteomes" id="UP000593890">
    <property type="component" value="Chromosome"/>
</dbReference>
<evidence type="ECO:0000256" key="1">
    <source>
        <dbReference type="ARBA" id="ARBA00022630"/>
    </source>
</evidence>
<proteinExistence type="predicted"/>
<gene>
    <name evidence="3" type="ORF">C12CBH8_07780</name>
</gene>
<keyword evidence="2" id="KW-0288">FMN</keyword>
<evidence type="ECO:0000256" key="2">
    <source>
        <dbReference type="ARBA" id="ARBA00022643"/>
    </source>
</evidence>
<dbReference type="SUPFAM" id="SSF52218">
    <property type="entry name" value="Flavoproteins"/>
    <property type="match status" value="1"/>
</dbReference>
<organism evidence="3 4">
    <name type="scientific">Solibaculum mannosilyticum</name>
    <dbReference type="NCBI Taxonomy" id="2780922"/>
    <lineage>
        <taxon>Bacteria</taxon>
        <taxon>Bacillati</taxon>
        <taxon>Bacillota</taxon>
        <taxon>Clostridia</taxon>
        <taxon>Eubacteriales</taxon>
        <taxon>Oscillospiraceae</taxon>
        <taxon>Solibaculum</taxon>
    </lineage>
</organism>
<sequence>MALNLLMSDVPINVTLPDEAENRYIDLSQKKISNCVGCFGCWVKTPGKCVIRDDAVSIYPLIAQSSKVIYVSKICYGSYDIVMKTMLERALPVQQAFIRLYQGETHHFQRNVAEKEAVIIAYGDLSEESRELFQRLIARNSKNMVFKKWEIFFVSENEVENTVQREVDKWKK</sequence>
<keyword evidence="4" id="KW-1185">Reference proteome</keyword>